<protein>
    <submittedName>
        <fullName evidence="1">Uncharacterized protein</fullName>
    </submittedName>
</protein>
<gene>
    <name evidence="1" type="ORF">MKZ38_008030</name>
</gene>
<evidence type="ECO:0000313" key="1">
    <source>
        <dbReference type="EMBL" id="KAJ2894007.1"/>
    </source>
</evidence>
<comment type="caution">
    <text evidence="1">The sequence shown here is derived from an EMBL/GenBank/DDBJ whole genome shotgun (WGS) entry which is preliminary data.</text>
</comment>
<proteinExistence type="predicted"/>
<name>A0AAD5RH61_9PEZI</name>
<dbReference type="EMBL" id="JAKWBI020000541">
    <property type="protein sequence ID" value="KAJ2894007.1"/>
    <property type="molecule type" value="Genomic_DNA"/>
</dbReference>
<evidence type="ECO:0000313" key="2">
    <source>
        <dbReference type="Proteomes" id="UP001201980"/>
    </source>
</evidence>
<organism evidence="1 2">
    <name type="scientific">Zalerion maritima</name>
    <dbReference type="NCBI Taxonomy" id="339359"/>
    <lineage>
        <taxon>Eukaryota</taxon>
        <taxon>Fungi</taxon>
        <taxon>Dikarya</taxon>
        <taxon>Ascomycota</taxon>
        <taxon>Pezizomycotina</taxon>
        <taxon>Sordariomycetes</taxon>
        <taxon>Lulworthiomycetidae</taxon>
        <taxon>Lulworthiales</taxon>
        <taxon>Lulworthiaceae</taxon>
        <taxon>Zalerion</taxon>
    </lineage>
</organism>
<accession>A0AAD5RH61</accession>
<sequence length="89" mass="9824">MRAPFLRPAADIRPRALTVTVRTRPAKARNAPLLLDAWSPATEAFLDTMDWAGTSPPKAPASPEARNLKLQQARWGNKQKLQSSFVADD</sequence>
<dbReference type="AlphaFoldDB" id="A0AAD5RH61"/>
<reference evidence="1" key="1">
    <citation type="submission" date="2022-07" db="EMBL/GenBank/DDBJ databases">
        <title>Draft genome sequence of Zalerion maritima ATCC 34329, a (micro)plastics degrading marine fungus.</title>
        <authorList>
            <person name="Paco A."/>
            <person name="Goncalves M.F.M."/>
            <person name="Rocha-Santos T.A.P."/>
            <person name="Alves A."/>
        </authorList>
    </citation>
    <scope>NUCLEOTIDE SEQUENCE</scope>
    <source>
        <strain evidence="1">ATCC 34329</strain>
    </source>
</reference>
<keyword evidence="2" id="KW-1185">Reference proteome</keyword>
<dbReference type="Proteomes" id="UP001201980">
    <property type="component" value="Unassembled WGS sequence"/>
</dbReference>